<accession>A0A2H9T3Z5</accession>
<organism evidence="1">
    <name type="scientific">invertebrate metagenome</name>
    <dbReference type="NCBI Taxonomy" id="1711999"/>
    <lineage>
        <taxon>unclassified sequences</taxon>
        <taxon>metagenomes</taxon>
        <taxon>organismal metagenomes</taxon>
    </lineage>
</organism>
<dbReference type="AlphaFoldDB" id="A0A2H9T3Z5"/>
<gene>
    <name evidence="1" type="ORF">CI610_03113</name>
</gene>
<evidence type="ECO:0000313" key="1">
    <source>
        <dbReference type="EMBL" id="PJE77956.1"/>
    </source>
</evidence>
<proteinExistence type="predicted"/>
<sequence length="118" mass="13463">MTYYHSNHNSTHDPLYLCEVSLESDHQLRSCPDKENLLKMTGHLANRNFVILTAACKSTFDPLYACEVSLESAHRFRMSCPDTIMGRQTDRQADSSIPPGYNKLNLLRLFCVRLGGKR</sequence>
<name>A0A2H9T3Z5_9ZZZZ</name>
<comment type="caution">
    <text evidence="1">The sequence shown here is derived from an EMBL/GenBank/DDBJ whole genome shotgun (WGS) entry which is preliminary data.</text>
</comment>
<dbReference type="EMBL" id="NSIT01000313">
    <property type="protein sequence ID" value="PJE77956.1"/>
    <property type="molecule type" value="Genomic_DNA"/>
</dbReference>
<protein>
    <submittedName>
        <fullName evidence="1">Uncharacterized protein</fullName>
    </submittedName>
</protein>
<reference evidence="1" key="1">
    <citation type="journal article" date="2017" name="Appl. Environ. Microbiol.">
        <title>Molecular characterization of an Endozoicomonas-like organism causing infection in king scallop Pecten maximus L.</title>
        <authorList>
            <person name="Cano I."/>
            <person name="van Aerle R."/>
            <person name="Ross S."/>
            <person name="Verner-Jeffreys D.W."/>
            <person name="Paley R.K."/>
            <person name="Rimmer G."/>
            <person name="Ryder D."/>
            <person name="Hooper P."/>
            <person name="Stone D."/>
            <person name="Feist S.W."/>
        </authorList>
    </citation>
    <scope>NUCLEOTIDE SEQUENCE</scope>
</reference>